<evidence type="ECO:0000256" key="1">
    <source>
        <dbReference type="ARBA" id="ARBA00023235"/>
    </source>
</evidence>
<dbReference type="Pfam" id="PF01261">
    <property type="entry name" value="AP_endonuc_2"/>
    <property type="match status" value="1"/>
</dbReference>
<evidence type="ECO:0000313" key="5">
    <source>
        <dbReference type="Proteomes" id="UP001247805"/>
    </source>
</evidence>
<evidence type="ECO:0000313" key="4">
    <source>
        <dbReference type="EMBL" id="MDU0355418.1"/>
    </source>
</evidence>
<keyword evidence="5" id="KW-1185">Reference proteome</keyword>
<dbReference type="PANTHER" id="PTHR43489:SF3">
    <property type="entry name" value="XYLOSE ISOMERASE DOMAIN PROTEIN TIM BARREL"/>
    <property type="match status" value="1"/>
</dbReference>
<dbReference type="InterPro" id="IPR013022">
    <property type="entry name" value="Xyl_isomerase-like_TIM-brl"/>
</dbReference>
<dbReference type="SUPFAM" id="SSF51658">
    <property type="entry name" value="Xylose isomerase-like"/>
    <property type="match status" value="1"/>
</dbReference>
<dbReference type="EMBL" id="JAWDIO010000002">
    <property type="protein sequence ID" value="MDU0355418.1"/>
    <property type="molecule type" value="Genomic_DNA"/>
</dbReference>
<accession>A0ABU3SZJ8</accession>
<comment type="caution">
    <text evidence="4">The sequence shown here is derived from an EMBL/GenBank/DDBJ whole genome shotgun (WGS) entry which is preliminary data.</text>
</comment>
<protein>
    <submittedName>
        <fullName evidence="4">TIM barrel protein</fullName>
    </submittedName>
</protein>
<dbReference type="Proteomes" id="UP001247805">
    <property type="component" value="Unassembled WGS sequence"/>
</dbReference>
<dbReference type="InterPro" id="IPR036237">
    <property type="entry name" value="Xyl_isomerase-like_sf"/>
</dbReference>
<dbReference type="PIRSF" id="PIRSF006241">
    <property type="entry name" value="HyI"/>
    <property type="match status" value="1"/>
</dbReference>
<reference evidence="4 5" key="1">
    <citation type="submission" date="2023-10" db="EMBL/GenBank/DDBJ databases">
        <title>Glaciecola aquimarina strain GGW-M5 nov., isolated from a coastal seawater.</title>
        <authorList>
            <person name="Bayburt H."/>
            <person name="Kim J.M."/>
            <person name="Choi B.J."/>
            <person name="Jeon C.O."/>
        </authorList>
    </citation>
    <scope>NUCLEOTIDE SEQUENCE [LARGE SCALE GENOMIC DNA]</scope>
    <source>
        <strain evidence="4 5">KCTC 32108</strain>
    </source>
</reference>
<feature type="domain" description="Xylose isomerase-like TIM barrel" evidence="3">
    <location>
        <begin position="26"/>
        <end position="255"/>
    </location>
</feature>
<comment type="similarity">
    <text evidence="2">Belongs to the hyi family.</text>
</comment>
<evidence type="ECO:0000256" key="2">
    <source>
        <dbReference type="PIRNR" id="PIRNR006241"/>
    </source>
</evidence>
<organism evidence="4 5">
    <name type="scientific">Paraglaciecola aquimarina</name>
    <dbReference type="NCBI Taxonomy" id="1235557"/>
    <lineage>
        <taxon>Bacteria</taxon>
        <taxon>Pseudomonadati</taxon>
        <taxon>Pseudomonadota</taxon>
        <taxon>Gammaproteobacteria</taxon>
        <taxon>Alteromonadales</taxon>
        <taxon>Alteromonadaceae</taxon>
        <taxon>Paraglaciecola</taxon>
    </lineage>
</organism>
<evidence type="ECO:0000259" key="3">
    <source>
        <dbReference type="Pfam" id="PF01261"/>
    </source>
</evidence>
<dbReference type="InterPro" id="IPR050417">
    <property type="entry name" value="Sugar_Epim/Isomerase"/>
</dbReference>
<name>A0ABU3SZJ8_9ALTE</name>
<keyword evidence="1 2" id="KW-0413">Isomerase</keyword>
<dbReference type="PANTHER" id="PTHR43489">
    <property type="entry name" value="ISOMERASE"/>
    <property type="match status" value="1"/>
</dbReference>
<dbReference type="InterPro" id="IPR026040">
    <property type="entry name" value="HyI-like"/>
</dbReference>
<sequence length="256" mass="28504">MSSKLLPSICIDAVFGNLSIDAACQEVVKANVSSIEFWSWWDKDLAALQDAVSRYDLSIACCCTRFISLVDPKLREQYLQGLAESIAIAQRLNVKTLISQVGDFIQGVPRAQQKQSLIDGLSAAAPLLEDSGITLVVEPLNELVDHQGYFLVNSDEAFDIIRQVSSPNIKVLFDIYHQQISEGHVISNILANIDYIGHFHAAGNPGRNELQFGEINYPQVFLAIKETSYKGYVGLEYWPKTDDPIIALREVSDWLD</sequence>
<dbReference type="RefSeq" id="WP_316026958.1">
    <property type="nucleotide sequence ID" value="NZ_JAWDIO010000002.1"/>
</dbReference>
<gene>
    <name evidence="4" type="ORF">RS130_17245</name>
</gene>
<proteinExistence type="inferred from homology"/>
<dbReference type="Gene3D" id="3.20.20.150">
    <property type="entry name" value="Divalent-metal-dependent TIM barrel enzymes"/>
    <property type="match status" value="1"/>
</dbReference>